<gene>
    <name evidence="1" type="ORF">FS935_03315</name>
</gene>
<dbReference type="AlphaFoldDB" id="A0A5C6W5J3"/>
<dbReference type="RefSeq" id="WP_146946095.1">
    <property type="nucleotide sequence ID" value="NZ_VOQF01000001.1"/>
</dbReference>
<evidence type="ECO:0000313" key="1">
    <source>
        <dbReference type="EMBL" id="TXC93236.1"/>
    </source>
</evidence>
<organism evidence="1 2">
    <name type="scientific">Metabacillus litoralis</name>
    <dbReference type="NCBI Taxonomy" id="152268"/>
    <lineage>
        <taxon>Bacteria</taxon>
        <taxon>Bacillati</taxon>
        <taxon>Bacillota</taxon>
        <taxon>Bacilli</taxon>
        <taxon>Bacillales</taxon>
        <taxon>Bacillaceae</taxon>
        <taxon>Metabacillus</taxon>
    </lineage>
</organism>
<sequence>MSSITDQLGPKYFSLDAAKVDASPTEFIITNDEGKTYYIVTPETLTDELLGMGYKTVENEG</sequence>
<dbReference type="OrthoDB" id="2888587at2"/>
<keyword evidence="2" id="KW-1185">Reference proteome</keyword>
<dbReference type="EMBL" id="VOQF01000001">
    <property type="protein sequence ID" value="TXC93236.1"/>
    <property type="molecule type" value="Genomic_DNA"/>
</dbReference>
<name>A0A5C6W5J3_9BACI</name>
<comment type="caution">
    <text evidence="1">The sequence shown here is derived from an EMBL/GenBank/DDBJ whole genome shotgun (WGS) entry which is preliminary data.</text>
</comment>
<accession>A0A5C6W5J3</accession>
<evidence type="ECO:0000313" key="2">
    <source>
        <dbReference type="Proteomes" id="UP000321363"/>
    </source>
</evidence>
<dbReference type="Proteomes" id="UP000321363">
    <property type="component" value="Unassembled WGS sequence"/>
</dbReference>
<protein>
    <submittedName>
        <fullName evidence="1">Uncharacterized protein</fullName>
    </submittedName>
</protein>
<reference evidence="1 2" key="1">
    <citation type="journal article" date="2005" name="Int. J. Syst. Evol. Microbiol.">
        <title>Bacillus litoralis sp. nov., isolated from a tidal flat of the Yellow Sea in Korea.</title>
        <authorList>
            <person name="Yoon J.H."/>
            <person name="Oh T.K."/>
        </authorList>
    </citation>
    <scope>NUCLEOTIDE SEQUENCE [LARGE SCALE GENOMIC DNA]</scope>
    <source>
        <strain evidence="1 2">SW-211</strain>
    </source>
</reference>
<proteinExistence type="predicted"/>